<gene>
    <name evidence="8" type="ORF">CKAN_01668800</name>
</gene>
<dbReference type="AlphaFoldDB" id="A0A443PAF3"/>
<keyword evidence="9" id="KW-1185">Reference proteome</keyword>
<accession>A0A443PAF3</accession>
<reference evidence="8 9" key="1">
    <citation type="journal article" date="2019" name="Nat. Plants">
        <title>Stout camphor tree genome fills gaps in understanding of flowering plant genome evolution.</title>
        <authorList>
            <person name="Chaw S.M."/>
            <person name="Liu Y.C."/>
            <person name="Wu Y.W."/>
            <person name="Wang H.Y."/>
            <person name="Lin C.I."/>
            <person name="Wu C.S."/>
            <person name="Ke H.M."/>
            <person name="Chang L.Y."/>
            <person name="Hsu C.Y."/>
            <person name="Yang H.T."/>
            <person name="Sudianto E."/>
            <person name="Hsu M.H."/>
            <person name="Wu K.P."/>
            <person name="Wang L.N."/>
            <person name="Leebens-Mack J.H."/>
            <person name="Tsai I.J."/>
        </authorList>
    </citation>
    <scope>NUCLEOTIDE SEQUENCE [LARGE SCALE GENOMIC DNA]</scope>
    <source>
        <strain evidence="9">cv. Chaw 1501</strain>
        <tissue evidence="8">Young leaves</tissue>
    </source>
</reference>
<evidence type="ECO:0000256" key="1">
    <source>
        <dbReference type="ARBA" id="ARBA00004123"/>
    </source>
</evidence>
<dbReference type="Proteomes" id="UP000283530">
    <property type="component" value="Unassembled WGS sequence"/>
</dbReference>
<dbReference type="PANTHER" id="PTHR33057:SF110">
    <property type="entry name" value="TRANSCRIPTION REPRESSOR"/>
    <property type="match status" value="1"/>
</dbReference>
<keyword evidence="3 6" id="KW-0805">Transcription regulation</keyword>
<comment type="function">
    <text evidence="6">Transcriptional repressor that regulates multiple aspects of plant growth and development.</text>
</comment>
<evidence type="ECO:0000313" key="9">
    <source>
        <dbReference type="Proteomes" id="UP000283530"/>
    </source>
</evidence>
<keyword evidence="2 6" id="KW-0678">Repressor</keyword>
<sequence>MDVEVINKRRRKKDSRYSSKNISFSASLPSDVRGIFADSICAVKYSVDPLADFRASIVEMIKEVGVRDWKEMEELVYCYVVLNSSDIHGLIGDAFMSLCSGF</sequence>
<name>A0A443PAF3_9MAGN</name>
<evidence type="ECO:0000256" key="5">
    <source>
        <dbReference type="ARBA" id="ARBA00023242"/>
    </source>
</evidence>
<dbReference type="InterPro" id="IPR006458">
    <property type="entry name" value="Ovate_C"/>
</dbReference>
<evidence type="ECO:0000259" key="7">
    <source>
        <dbReference type="PROSITE" id="PS51754"/>
    </source>
</evidence>
<comment type="subcellular location">
    <subcellularLocation>
        <location evidence="1 6">Nucleus</location>
    </subcellularLocation>
</comment>
<dbReference type="OrthoDB" id="1928390at2759"/>
<dbReference type="Pfam" id="PF04844">
    <property type="entry name" value="Ovate"/>
    <property type="match status" value="1"/>
</dbReference>
<dbReference type="GO" id="GO:0005634">
    <property type="term" value="C:nucleus"/>
    <property type="evidence" value="ECO:0007669"/>
    <property type="project" value="UniProtKB-SubCell"/>
</dbReference>
<evidence type="ECO:0000313" key="8">
    <source>
        <dbReference type="EMBL" id="RWR87732.1"/>
    </source>
</evidence>
<proteinExistence type="predicted"/>
<dbReference type="PROSITE" id="PS51754">
    <property type="entry name" value="OVATE"/>
    <property type="match status" value="1"/>
</dbReference>
<evidence type="ECO:0000256" key="2">
    <source>
        <dbReference type="ARBA" id="ARBA00022491"/>
    </source>
</evidence>
<dbReference type="GO" id="GO:0045892">
    <property type="term" value="P:negative regulation of DNA-templated transcription"/>
    <property type="evidence" value="ECO:0007669"/>
    <property type="project" value="UniProtKB-UniRule"/>
</dbReference>
<evidence type="ECO:0000256" key="3">
    <source>
        <dbReference type="ARBA" id="ARBA00023015"/>
    </source>
</evidence>
<keyword evidence="5 6" id="KW-0539">Nucleus</keyword>
<protein>
    <recommendedName>
        <fullName evidence="6">Transcription repressor</fullName>
    </recommendedName>
    <alternativeName>
        <fullName evidence="6">Ovate family protein</fullName>
    </alternativeName>
</protein>
<dbReference type="EMBL" id="QPKB01000006">
    <property type="protein sequence ID" value="RWR87732.1"/>
    <property type="molecule type" value="Genomic_DNA"/>
</dbReference>
<feature type="domain" description="OVATE" evidence="7">
    <location>
        <begin position="42"/>
        <end position="101"/>
    </location>
</feature>
<dbReference type="NCBIfam" id="TIGR01568">
    <property type="entry name" value="A_thal_3678"/>
    <property type="match status" value="1"/>
</dbReference>
<dbReference type="PANTHER" id="PTHR33057">
    <property type="entry name" value="TRANSCRIPTION REPRESSOR OFP7-RELATED"/>
    <property type="match status" value="1"/>
</dbReference>
<evidence type="ECO:0000256" key="4">
    <source>
        <dbReference type="ARBA" id="ARBA00023163"/>
    </source>
</evidence>
<evidence type="ECO:0000256" key="6">
    <source>
        <dbReference type="RuleBase" id="RU367028"/>
    </source>
</evidence>
<organism evidence="8 9">
    <name type="scientific">Cinnamomum micranthum f. kanehirae</name>
    <dbReference type="NCBI Taxonomy" id="337451"/>
    <lineage>
        <taxon>Eukaryota</taxon>
        <taxon>Viridiplantae</taxon>
        <taxon>Streptophyta</taxon>
        <taxon>Embryophyta</taxon>
        <taxon>Tracheophyta</taxon>
        <taxon>Spermatophyta</taxon>
        <taxon>Magnoliopsida</taxon>
        <taxon>Magnoliidae</taxon>
        <taxon>Laurales</taxon>
        <taxon>Lauraceae</taxon>
        <taxon>Cinnamomum</taxon>
    </lineage>
</organism>
<comment type="caution">
    <text evidence="8">The sequence shown here is derived from an EMBL/GenBank/DDBJ whole genome shotgun (WGS) entry which is preliminary data.</text>
</comment>
<keyword evidence="4 6" id="KW-0804">Transcription</keyword>
<dbReference type="InterPro" id="IPR038933">
    <property type="entry name" value="Ovate"/>
</dbReference>